<evidence type="ECO:0000259" key="2">
    <source>
        <dbReference type="Pfam" id="PF15609"/>
    </source>
</evidence>
<name>A0ABY1LH23_9MICO</name>
<dbReference type="PIRSF" id="PIRSF020967">
    <property type="entry name" value="UCP020967"/>
    <property type="match status" value="1"/>
</dbReference>
<dbReference type="Gene3D" id="3.40.50.2020">
    <property type="match status" value="1"/>
</dbReference>
<comment type="caution">
    <text evidence="3">The sequence shown here is derived from an EMBL/GenBank/DDBJ whole genome shotgun (WGS) entry which is preliminary data.</text>
</comment>
<dbReference type="Pfam" id="PF12500">
    <property type="entry name" value="TRSP"/>
    <property type="match status" value="1"/>
</dbReference>
<evidence type="ECO:0000313" key="3">
    <source>
        <dbReference type="EMBL" id="SKC39798.1"/>
    </source>
</evidence>
<reference evidence="3 4" key="1">
    <citation type="submission" date="2017-02" db="EMBL/GenBank/DDBJ databases">
        <authorList>
            <person name="Varghese N."/>
            <person name="Submissions S."/>
        </authorList>
    </citation>
    <scope>NUCLEOTIDE SEQUENCE [LARGE SCALE GENOMIC DNA]</scope>
    <source>
        <strain evidence="3 4">VKM Ac-1787</strain>
    </source>
</reference>
<dbReference type="Proteomes" id="UP000190827">
    <property type="component" value="Unassembled WGS sequence"/>
</dbReference>
<proteinExistence type="predicted"/>
<gene>
    <name evidence="3" type="ORF">SAMN06295973_0546</name>
</gene>
<dbReference type="RefSeq" id="WP_167374505.1">
    <property type="nucleotide sequence ID" value="NZ_FUZO01000001.1"/>
</dbReference>
<dbReference type="InterPro" id="IPR022537">
    <property type="entry name" value="TRSP_dom"/>
</dbReference>
<accession>A0ABY1LH23</accession>
<dbReference type="SUPFAM" id="SSF53271">
    <property type="entry name" value="PRTase-like"/>
    <property type="match status" value="1"/>
</dbReference>
<evidence type="ECO:0000259" key="1">
    <source>
        <dbReference type="Pfam" id="PF12500"/>
    </source>
</evidence>
<protein>
    <submittedName>
        <fullName evidence="3">TRSP domain C terminus to PRTase_2</fullName>
    </submittedName>
</protein>
<organism evidence="3 4">
    <name type="scientific">Plantibacter cousiniae</name>
    <name type="common">nom. nud.</name>
    <dbReference type="NCBI Taxonomy" id="199709"/>
    <lineage>
        <taxon>Bacteria</taxon>
        <taxon>Bacillati</taxon>
        <taxon>Actinomycetota</taxon>
        <taxon>Actinomycetes</taxon>
        <taxon>Micrococcales</taxon>
        <taxon>Microbacteriaceae</taxon>
        <taxon>Plantibacter</taxon>
    </lineage>
</organism>
<feature type="domain" description="Orotate phosphoribosyltransferase-like" evidence="2">
    <location>
        <begin position="31"/>
        <end position="258"/>
    </location>
</feature>
<dbReference type="Pfam" id="PF15609">
    <property type="entry name" value="PRTase_2"/>
    <property type="match status" value="1"/>
</dbReference>
<sequence>MTVWTGRFVSDAVGIGLRSDASRSLIPVEDLVGLALRDNPKRAQLLVSTVLAKHVPTVPGLALAAGELLGLLVRSALDGSDPETAPFDTVAQLLARRERPDADGLAALTAVREHLAQLRDAAPAAGPELVTVGYAETATGLGHIVADALGSPYLHSTRHEADVPFTPFEEEHSHASDHRLYPSDPAWATVGGTTVLVDDELSTGRTVRNTITALHATTPQAHWVVAGLIDLRSDADRQRFDDLADRLGTRITVVALGVGAVDLPEDVLARARAVIDAAPAASVAGSTAAGDVVVVDASDLPPVRSARFGAPGRLDDAVTAVIADRVLPELADGEVVVLGSEEFIAVPLAVAAHLDRTRGATRFSTTTRSPIAVIDRDDYAIASAVSFTSHDRTIDGFGPRFAYNLSRGGSRFAAVVLFPEPGADRELLLRPDGVVEALRTVTDHVIVVLLTESVPTPAEWNPAP</sequence>
<dbReference type="InterPro" id="IPR011214">
    <property type="entry name" value="UCP020967"/>
</dbReference>
<dbReference type="InterPro" id="IPR029057">
    <property type="entry name" value="PRTase-like"/>
</dbReference>
<feature type="domain" description="TRSP" evidence="1">
    <location>
        <begin position="307"/>
        <end position="435"/>
    </location>
</feature>
<keyword evidence="4" id="KW-1185">Reference proteome</keyword>
<dbReference type="InterPro" id="IPR041688">
    <property type="entry name" value="PRTase_2"/>
</dbReference>
<evidence type="ECO:0000313" key="4">
    <source>
        <dbReference type="Proteomes" id="UP000190827"/>
    </source>
</evidence>
<dbReference type="EMBL" id="FUZO01000001">
    <property type="protein sequence ID" value="SKC39798.1"/>
    <property type="molecule type" value="Genomic_DNA"/>
</dbReference>